<dbReference type="PANTHER" id="PTHR47706:SF9">
    <property type="entry name" value="NMRA-LIKE DOMAIN-CONTAINING PROTEIN-RELATED"/>
    <property type="match status" value="1"/>
</dbReference>
<dbReference type="InterPro" id="IPR036291">
    <property type="entry name" value="NAD(P)-bd_dom_sf"/>
</dbReference>
<dbReference type="PANTHER" id="PTHR47706">
    <property type="entry name" value="NMRA-LIKE FAMILY PROTEIN"/>
    <property type="match status" value="1"/>
</dbReference>
<protein>
    <recommendedName>
        <fullName evidence="3">NmrA-like domain-containing protein</fullName>
    </recommendedName>
</protein>
<name>A0A550D0L2_9AGAR</name>
<feature type="domain" description="NmrA-like" evidence="3">
    <location>
        <begin position="5"/>
        <end position="302"/>
    </location>
</feature>
<evidence type="ECO:0000313" key="4">
    <source>
        <dbReference type="EMBL" id="TRM70572.1"/>
    </source>
</evidence>
<dbReference type="InterPro" id="IPR051609">
    <property type="entry name" value="NmrA/Isoflavone_reductase-like"/>
</dbReference>
<accession>A0A550D0L2</accession>
<evidence type="ECO:0000256" key="1">
    <source>
        <dbReference type="ARBA" id="ARBA00022857"/>
    </source>
</evidence>
<keyword evidence="2" id="KW-0560">Oxidoreductase</keyword>
<reference evidence="4 5" key="1">
    <citation type="journal article" date="2019" name="New Phytol.">
        <title>Comparative genomics reveals unique wood-decay strategies and fruiting body development in the Schizophyllaceae.</title>
        <authorList>
            <person name="Almasi E."/>
            <person name="Sahu N."/>
            <person name="Krizsan K."/>
            <person name="Balint B."/>
            <person name="Kovacs G.M."/>
            <person name="Kiss B."/>
            <person name="Cseklye J."/>
            <person name="Drula E."/>
            <person name="Henrissat B."/>
            <person name="Nagy I."/>
            <person name="Chovatia M."/>
            <person name="Adam C."/>
            <person name="LaButti K."/>
            <person name="Lipzen A."/>
            <person name="Riley R."/>
            <person name="Grigoriev I.V."/>
            <person name="Nagy L.G."/>
        </authorList>
    </citation>
    <scope>NUCLEOTIDE SEQUENCE [LARGE SCALE GENOMIC DNA]</scope>
    <source>
        <strain evidence="4 5">NL-1724</strain>
    </source>
</reference>
<evidence type="ECO:0000256" key="2">
    <source>
        <dbReference type="ARBA" id="ARBA00023002"/>
    </source>
</evidence>
<comment type="caution">
    <text evidence="4">The sequence shown here is derived from an EMBL/GenBank/DDBJ whole genome shotgun (WGS) entry which is preliminary data.</text>
</comment>
<proteinExistence type="predicted"/>
<dbReference type="OrthoDB" id="9974981at2759"/>
<organism evidence="4 5">
    <name type="scientific">Schizophyllum amplum</name>
    <dbReference type="NCBI Taxonomy" id="97359"/>
    <lineage>
        <taxon>Eukaryota</taxon>
        <taxon>Fungi</taxon>
        <taxon>Dikarya</taxon>
        <taxon>Basidiomycota</taxon>
        <taxon>Agaricomycotina</taxon>
        <taxon>Agaricomycetes</taxon>
        <taxon>Agaricomycetidae</taxon>
        <taxon>Agaricales</taxon>
        <taxon>Schizophyllaceae</taxon>
        <taxon>Schizophyllum</taxon>
    </lineage>
</organism>
<dbReference type="Gene3D" id="3.40.50.720">
    <property type="entry name" value="NAD(P)-binding Rossmann-like Domain"/>
    <property type="match status" value="1"/>
</dbReference>
<dbReference type="STRING" id="97359.A0A550D0L2"/>
<dbReference type="GO" id="GO:0016491">
    <property type="term" value="F:oxidoreductase activity"/>
    <property type="evidence" value="ECO:0007669"/>
    <property type="project" value="UniProtKB-KW"/>
</dbReference>
<dbReference type="AlphaFoldDB" id="A0A550D0L2"/>
<dbReference type="Gene3D" id="3.90.25.10">
    <property type="entry name" value="UDP-galactose 4-epimerase, domain 1"/>
    <property type="match status" value="1"/>
</dbReference>
<evidence type="ECO:0000313" key="5">
    <source>
        <dbReference type="Proteomes" id="UP000320762"/>
    </source>
</evidence>
<keyword evidence="5" id="KW-1185">Reference proteome</keyword>
<gene>
    <name evidence="4" type="ORF">BD626DRAFT_30637</name>
</gene>
<dbReference type="InterPro" id="IPR008030">
    <property type="entry name" value="NmrA-like"/>
</dbReference>
<sequence length="320" mass="35888">MSQQKPLVVVFGASGETGRSIVEGLLRSAEFRVAAVARNPSKPNLVKFAERGVTVHQADLLAVTQERLREILTGADSVIATLPADCFEAQKEIVEAAKAVGVKRFVPDDFATEAPTGVMYLHDQKLAIREYIKKSGLGYTFVEVGYWMQMVLPWPAQLTGFLADMTREVVGTGDVPLALTNLSHIGDYVARVIKDDRTLNQTVFIWEDEKTQNQGWAHTERRLGSDFVQQKKKVIPEAEFMKQLEAARTAPIEQIVMRYVEEYRYSLYIRGDNTAAKAKAAGALDFKELYPDVKAPTFEEFMDAFYESPRVPYADGFFET</sequence>
<dbReference type="Pfam" id="PF05368">
    <property type="entry name" value="NmrA"/>
    <property type="match status" value="1"/>
</dbReference>
<keyword evidence="1" id="KW-0521">NADP</keyword>
<dbReference type="EMBL" id="VDMD01000001">
    <property type="protein sequence ID" value="TRM70572.1"/>
    <property type="molecule type" value="Genomic_DNA"/>
</dbReference>
<evidence type="ECO:0000259" key="3">
    <source>
        <dbReference type="Pfam" id="PF05368"/>
    </source>
</evidence>
<dbReference type="SUPFAM" id="SSF51735">
    <property type="entry name" value="NAD(P)-binding Rossmann-fold domains"/>
    <property type="match status" value="1"/>
</dbReference>
<dbReference type="Proteomes" id="UP000320762">
    <property type="component" value="Unassembled WGS sequence"/>
</dbReference>